<dbReference type="InterPro" id="IPR016061">
    <property type="entry name" value="Pro-tRNA_ligase_II_C"/>
</dbReference>
<dbReference type="GO" id="GO:0004827">
    <property type="term" value="F:proline-tRNA ligase activity"/>
    <property type="evidence" value="ECO:0007669"/>
    <property type="project" value="UniProtKB-UniRule"/>
</dbReference>
<dbReference type="Gene3D" id="3.30.930.10">
    <property type="entry name" value="Bira Bifunctional Protein, Domain 2"/>
    <property type="match status" value="1"/>
</dbReference>
<keyword evidence="3 11" id="KW-0963">Cytoplasm</keyword>
<dbReference type="EMBL" id="DVNK01000043">
    <property type="protein sequence ID" value="HIU47019.1"/>
    <property type="molecule type" value="Genomic_DNA"/>
</dbReference>
<comment type="similarity">
    <text evidence="10 11">Belongs to the class-II aminoacyl-tRNA synthetase family. ProS type 3 subfamily.</text>
</comment>
<dbReference type="GO" id="GO:0017101">
    <property type="term" value="C:aminoacyl-tRNA synthetase multienzyme complex"/>
    <property type="evidence" value="ECO:0007669"/>
    <property type="project" value="TreeGrafter"/>
</dbReference>
<comment type="domain">
    <text evidence="11">Consists of three domains: the N-terminal catalytic domain, the anticodon-binding domain and the C-terminal extension.</text>
</comment>
<evidence type="ECO:0000256" key="1">
    <source>
        <dbReference type="ARBA" id="ARBA00004496"/>
    </source>
</evidence>
<dbReference type="NCBIfam" id="TIGR00408">
    <property type="entry name" value="proS_fam_I"/>
    <property type="match status" value="1"/>
</dbReference>
<evidence type="ECO:0000256" key="8">
    <source>
        <dbReference type="ARBA" id="ARBA00023146"/>
    </source>
</evidence>
<dbReference type="PROSITE" id="PS50862">
    <property type="entry name" value="AA_TRNA_LIGASE_II"/>
    <property type="match status" value="1"/>
</dbReference>
<evidence type="ECO:0000256" key="2">
    <source>
        <dbReference type="ARBA" id="ARBA00011738"/>
    </source>
</evidence>
<evidence type="ECO:0000313" key="14">
    <source>
        <dbReference type="Proteomes" id="UP000824123"/>
    </source>
</evidence>
<dbReference type="Gene3D" id="3.30.110.30">
    <property type="entry name" value="C-terminal domain of ProRS"/>
    <property type="match status" value="1"/>
</dbReference>
<dbReference type="SUPFAM" id="SSF52954">
    <property type="entry name" value="Class II aaRS ABD-related"/>
    <property type="match status" value="1"/>
</dbReference>
<dbReference type="CDD" id="cd00862">
    <property type="entry name" value="ProRS_anticodon_zinc"/>
    <property type="match status" value="1"/>
</dbReference>
<evidence type="ECO:0000259" key="12">
    <source>
        <dbReference type="PROSITE" id="PS50862"/>
    </source>
</evidence>
<evidence type="ECO:0000256" key="3">
    <source>
        <dbReference type="ARBA" id="ARBA00022490"/>
    </source>
</evidence>
<reference evidence="13" key="1">
    <citation type="submission" date="2020-10" db="EMBL/GenBank/DDBJ databases">
        <authorList>
            <person name="Gilroy R."/>
        </authorList>
    </citation>
    <scope>NUCLEOTIDE SEQUENCE</scope>
    <source>
        <strain evidence="13">ChiSxjej2B14-8506</strain>
    </source>
</reference>
<dbReference type="PANTHER" id="PTHR43382">
    <property type="entry name" value="PROLYL-TRNA SYNTHETASE"/>
    <property type="match status" value="1"/>
</dbReference>
<keyword evidence="5 11" id="KW-0547">Nucleotide-binding</keyword>
<dbReference type="GO" id="GO:0005524">
    <property type="term" value="F:ATP binding"/>
    <property type="evidence" value="ECO:0007669"/>
    <property type="project" value="UniProtKB-UniRule"/>
</dbReference>
<dbReference type="InterPro" id="IPR017449">
    <property type="entry name" value="Pro-tRNA_synth_II"/>
</dbReference>
<comment type="function">
    <text evidence="11">Catalyzes the attachment of proline to tRNA(Pro) in a two-step reaction: proline is first activated by ATP to form Pro-AMP and then transferred to the acceptor end of tRNA(Pro).</text>
</comment>
<dbReference type="HAMAP" id="MF_01571">
    <property type="entry name" value="Pro_tRNA_synth_type3"/>
    <property type="match status" value="1"/>
</dbReference>
<comment type="catalytic activity">
    <reaction evidence="9 11">
        <text>tRNA(Pro) + L-proline + ATP = L-prolyl-tRNA(Pro) + AMP + diphosphate</text>
        <dbReference type="Rhea" id="RHEA:14305"/>
        <dbReference type="Rhea" id="RHEA-COMP:9700"/>
        <dbReference type="Rhea" id="RHEA-COMP:9702"/>
        <dbReference type="ChEBI" id="CHEBI:30616"/>
        <dbReference type="ChEBI" id="CHEBI:33019"/>
        <dbReference type="ChEBI" id="CHEBI:60039"/>
        <dbReference type="ChEBI" id="CHEBI:78442"/>
        <dbReference type="ChEBI" id="CHEBI:78532"/>
        <dbReference type="ChEBI" id="CHEBI:456215"/>
        <dbReference type="EC" id="6.1.1.15"/>
    </reaction>
</comment>
<organism evidence="13 14">
    <name type="scientific">Candidatus Fimadaptatus faecigallinarum</name>
    <dbReference type="NCBI Taxonomy" id="2840814"/>
    <lineage>
        <taxon>Bacteria</taxon>
        <taxon>Bacillati</taxon>
        <taxon>Bacillota</taxon>
        <taxon>Clostridia</taxon>
        <taxon>Eubacteriales</taxon>
        <taxon>Candidatus Fimadaptatus</taxon>
    </lineage>
</organism>
<reference evidence="13" key="2">
    <citation type="journal article" date="2021" name="PeerJ">
        <title>Extensive microbial diversity within the chicken gut microbiome revealed by metagenomics and culture.</title>
        <authorList>
            <person name="Gilroy R."/>
            <person name="Ravi A."/>
            <person name="Getino M."/>
            <person name="Pursley I."/>
            <person name="Horton D.L."/>
            <person name="Alikhan N.F."/>
            <person name="Baker D."/>
            <person name="Gharbi K."/>
            <person name="Hall N."/>
            <person name="Watson M."/>
            <person name="Adriaenssens E.M."/>
            <person name="Foster-Nyarko E."/>
            <person name="Jarju S."/>
            <person name="Secka A."/>
            <person name="Antonio M."/>
            <person name="Oren A."/>
            <person name="Chaudhuri R.R."/>
            <person name="La Ragione R."/>
            <person name="Hildebrand F."/>
            <person name="Pallen M.J."/>
        </authorList>
    </citation>
    <scope>NUCLEOTIDE SEQUENCE</scope>
    <source>
        <strain evidence="13">ChiSxjej2B14-8506</strain>
    </source>
</reference>
<feature type="domain" description="Aminoacyl-transfer RNA synthetases class-II family profile" evidence="12">
    <location>
        <begin position="40"/>
        <end position="288"/>
    </location>
</feature>
<comment type="caution">
    <text evidence="13">The sequence shown here is derived from an EMBL/GenBank/DDBJ whole genome shotgun (WGS) entry which is preliminary data.</text>
</comment>
<accession>A0A9D1LS57</accession>
<evidence type="ECO:0000256" key="5">
    <source>
        <dbReference type="ARBA" id="ARBA00022741"/>
    </source>
</evidence>
<dbReference type="Pfam" id="PF03129">
    <property type="entry name" value="HGTP_anticodon"/>
    <property type="match status" value="1"/>
</dbReference>
<dbReference type="AlphaFoldDB" id="A0A9D1LS57"/>
<proteinExistence type="inferred from homology"/>
<dbReference type="Gene3D" id="3.40.50.800">
    <property type="entry name" value="Anticodon-binding domain"/>
    <property type="match status" value="1"/>
</dbReference>
<sequence>MAKQKQEKFVAEITPRDQDFAQWYTDVIKKTDLVDYAPVRGCMVMKPYGYAIWELMQKELDSRFKATGHQNVYLPMLIPESLLLKEADHVEGFAPEVAWVTMGGGEQLTERLAVRPTSETLFCTMYSKWVQSWRDLPMKYNQWCSVMRWEKTTRPFLRTAEFLWQEGHTIHATAEEAEQETMQMLEVYREFAENVGAIPVICGRKSEKEKFAGARATYSIEAMMHDGKALQVGTSHNFGTNFSVPFDIKYLSKEGKQEYVHETSWGVSTRMIGALIMVHGDDRGLKLPPRLAPIQVVVLPIAAHKPGVTEKSDEIRKTLMDAGLRVELDDRDASAGWKFNEWEMKGVPVRLEVGPRDIENGVVTYVRRDTLEKATLPIDGLADALKAILDDVQVSMLAQAREFMTAHTTIAHNLDELVAGANGGFALASWCGETDCEDKLKADYAITTRNMPFDQSDLPTDVCPICGRPAKCKIYFAKAY</sequence>
<dbReference type="GO" id="GO:0006433">
    <property type="term" value="P:prolyl-tRNA aminoacylation"/>
    <property type="evidence" value="ECO:0007669"/>
    <property type="project" value="UniProtKB-UniRule"/>
</dbReference>
<evidence type="ECO:0000256" key="7">
    <source>
        <dbReference type="ARBA" id="ARBA00022917"/>
    </source>
</evidence>
<evidence type="ECO:0000313" key="13">
    <source>
        <dbReference type="EMBL" id="HIU47019.1"/>
    </source>
</evidence>
<evidence type="ECO:0000256" key="4">
    <source>
        <dbReference type="ARBA" id="ARBA00022598"/>
    </source>
</evidence>
<name>A0A9D1LS57_9FIRM</name>
<keyword evidence="4 11" id="KW-0436">Ligase</keyword>
<keyword evidence="8 11" id="KW-0030">Aminoacyl-tRNA synthetase</keyword>
<comment type="subcellular location">
    <subcellularLocation>
        <location evidence="1 11">Cytoplasm</location>
    </subcellularLocation>
</comment>
<evidence type="ECO:0000256" key="6">
    <source>
        <dbReference type="ARBA" id="ARBA00022840"/>
    </source>
</evidence>
<dbReference type="GO" id="GO:0016740">
    <property type="term" value="F:transferase activity"/>
    <property type="evidence" value="ECO:0007669"/>
    <property type="project" value="UniProtKB-ARBA"/>
</dbReference>
<dbReference type="EC" id="6.1.1.15" evidence="11"/>
<comment type="subunit">
    <text evidence="2 11">Homodimer.</text>
</comment>
<dbReference type="FunFam" id="3.30.930.10:FF:000023">
    <property type="entry name" value="Proline--tRNA ligase"/>
    <property type="match status" value="1"/>
</dbReference>
<dbReference type="InterPro" id="IPR004499">
    <property type="entry name" value="Pro-tRNA-ligase_IIa_arc-type"/>
</dbReference>
<keyword evidence="6 11" id="KW-0067">ATP-binding</keyword>
<dbReference type="SUPFAM" id="SSF55681">
    <property type="entry name" value="Class II aaRS and biotin synthetases"/>
    <property type="match status" value="1"/>
</dbReference>
<dbReference type="InterPro" id="IPR033721">
    <property type="entry name" value="ProRS_core_arch_euk"/>
</dbReference>
<dbReference type="Pfam" id="PF09180">
    <property type="entry name" value="ProRS-C_1"/>
    <property type="match status" value="1"/>
</dbReference>
<keyword evidence="7 11" id="KW-0648">Protein biosynthesis</keyword>
<protein>
    <recommendedName>
        <fullName evidence="11">Proline--tRNA ligase</fullName>
        <ecNumber evidence="11">6.1.1.15</ecNumber>
    </recommendedName>
    <alternativeName>
        <fullName evidence="11">Prolyl-tRNA synthetase</fullName>
        <shortName evidence="11">ProRS</shortName>
    </alternativeName>
</protein>
<evidence type="ECO:0000256" key="9">
    <source>
        <dbReference type="ARBA" id="ARBA00047671"/>
    </source>
</evidence>
<dbReference type="InterPro" id="IPR006195">
    <property type="entry name" value="aa-tRNA-synth_II"/>
</dbReference>
<dbReference type="Proteomes" id="UP000824123">
    <property type="component" value="Unassembled WGS sequence"/>
</dbReference>
<dbReference type="InterPro" id="IPR045864">
    <property type="entry name" value="aa-tRNA-synth_II/BPL/LPL"/>
</dbReference>
<dbReference type="GO" id="GO:0005737">
    <property type="term" value="C:cytoplasm"/>
    <property type="evidence" value="ECO:0007669"/>
    <property type="project" value="UniProtKB-SubCell"/>
</dbReference>
<dbReference type="PANTHER" id="PTHR43382:SF2">
    <property type="entry name" value="BIFUNCTIONAL GLUTAMATE_PROLINE--TRNA LIGASE"/>
    <property type="match status" value="1"/>
</dbReference>
<dbReference type="GO" id="GO:0140096">
    <property type="term" value="F:catalytic activity, acting on a protein"/>
    <property type="evidence" value="ECO:0007669"/>
    <property type="project" value="UniProtKB-ARBA"/>
</dbReference>
<evidence type="ECO:0000256" key="11">
    <source>
        <dbReference type="HAMAP-Rule" id="MF_01571"/>
    </source>
</evidence>
<dbReference type="FunFam" id="3.40.50.800:FF:000005">
    <property type="entry name" value="bifunctional glutamate/proline--tRNA ligase"/>
    <property type="match status" value="1"/>
</dbReference>
<gene>
    <name evidence="11" type="primary">proS</name>
    <name evidence="13" type="ORF">IAC59_07140</name>
</gene>
<dbReference type="InterPro" id="IPR002314">
    <property type="entry name" value="aa-tRNA-synt_IIb"/>
</dbReference>
<dbReference type="InterPro" id="IPR036621">
    <property type="entry name" value="Anticodon-bd_dom_sf"/>
</dbReference>
<dbReference type="InterPro" id="IPR004154">
    <property type="entry name" value="Anticodon-bd"/>
</dbReference>
<dbReference type="CDD" id="cd00778">
    <property type="entry name" value="ProRS_core_arch_euk"/>
    <property type="match status" value="1"/>
</dbReference>
<dbReference type="SUPFAM" id="SSF64586">
    <property type="entry name" value="C-terminal domain of ProRS"/>
    <property type="match status" value="1"/>
</dbReference>
<dbReference type="SMART" id="SM00946">
    <property type="entry name" value="ProRS-C_1"/>
    <property type="match status" value="1"/>
</dbReference>
<dbReference type="Pfam" id="PF00587">
    <property type="entry name" value="tRNA-synt_2b"/>
    <property type="match status" value="1"/>
</dbReference>
<dbReference type="PRINTS" id="PR01046">
    <property type="entry name" value="TRNASYNTHPRO"/>
</dbReference>
<evidence type="ECO:0000256" key="10">
    <source>
        <dbReference type="ARBA" id="ARBA00060806"/>
    </source>
</evidence>
<dbReference type="InterPro" id="IPR002316">
    <property type="entry name" value="Pro-tRNA-ligase_IIa"/>
</dbReference>